<evidence type="ECO:0000313" key="2">
    <source>
        <dbReference type="Proteomes" id="UP001230649"/>
    </source>
</evidence>
<name>A0ACC2VEF8_9TREE</name>
<keyword evidence="2" id="KW-1185">Reference proteome</keyword>
<protein>
    <submittedName>
        <fullName evidence="1">Uncharacterized protein</fullName>
    </submittedName>
</protein>
<dbReference type="EMBL" id="JASBWS010000105">
    <property type="protein sequence ID" value="KAJ9097317.1"/>
    <property type="molecule type" value="Genomic_DNA"/>
</dbReference>
<reference evidence="1" key="1">
    <citation type="submission" date="2023-04" db="EMBL/GenBank/DDBJ databases">
        <title>Draft Genome sequencing of Naganishia species isolated from polar environments using Oxford Nanopore Technology.</title>
        <authorList>
            <person name="Leo P."/>
            <person name="Venkateswaran K."/>
        </authorList>
    </citation>
    <scope>NUCLEOTIDE SEQUENCE</scope>
    <source>
        <strain evidence="1">MNA-CCFEE 5262</strain>
    </source>
</reference>
<accession>A0ACC2VEF8</accession>
<comment type="caution">
    <text evidence="1">The sequence shown here is derived from an EMBL/GenBank/DDBJ whole genome shotgun (WGS) entry which is preliminary data.</text>
</comment>
<gene>
    <name evidence="1" type="ORF">QFC20_006230</name>
</gene>
<organism evidence="1 2">
    <name type="scientific">Naganishia adeliensis</name>
    <dbReference type="NCBI Taxonomy" id="92952"/>
    <lineage>
        <taxon>Eukaryota</taxon>
        <taxon>Fungi</taxon>
        <taxon>Dikarya</taxon>
        <taxon>Basidiomycota</taxon>
        <taxon>Agaricomycotina</taxon>
        <taxon>Tremellomycetes</taxon>
        <taxon>Filobasidiales</taxon>
        <taxon>Filobasidiaceae</taxon>
        <taxon>Naganishia</taxon>
    </lineage>
</organism>
<dbReference type="Proteomes" id="UP001230649">
    <property type="component" value="Unassembled WGS sequence"/>
</dbReference>
<sequence>MNRATGRSRGTGLACFKNEDADKALEEAARLYEITGSITTGLNSHPASNPFALPSILTVDSSSQAAAKSVNHVIFPNAPASATLPELGVTKRLDSFNTRRKLLESNPSLYISKTRLSIRQIPLYATDRTLKRLGLYAVRKFDAEVKDGKRDPLTREELQDTTVSPVALAANKKNTGRKTPVMQSKVERQTDRVDGVTGLGRNKGYSFLEMRTHQGGALKVLRWANNNPDVSPLMKEWVTVDLEELPQREKEKLLKAREGERKPDDLDDQELKYNKLQAKFKEGVAGLTDQIKRGKTLLVEFSVESVQVVKRRSEKMTQGAGEPGARRDGAERPRKRKAEGDDDENADEGHA</sequence>
<evidence type="ECO:0000313" key="1">
    <source>
        <dbReference type="EMBL" id="KAJ9097317.1"/>
    </source>
</evidence>
<proteinExistence type="predicted"/>